<organism evidence="1 2">
    <name type="scientific">Candidatus Anaerobutyricum stercoripullorum</name>
    <dbReference type="NCBI Taxonomy" id="2838456"/>
    <lineage>
        <taxon>Bacteria</taxon>
        <taxon>Bacillati</taxon>
        <taxon>Bacillota</taxon>
        <taxon>Clostridia</taxon>
        <taxon>Lachnospirales</taxon>
        <taxon>Lachnospiraceae</taxon>
        <taxon>Anaerobutyricum</taxon>
    </lineage>
</organism>
<gene>
    <name evidence="1" type="primary">yqeC</name>
    <name evidence="1" type="ORF">H9849_02525</name>
</gene>
<dbReference type="AlphaFoldDB" id="A0A9D2BD76"/>
<dbReference type="InterPro" id="IPR017587">
    <property type="entry name" value="YqeC"/>
</dbReference>
<dbReference type="EMBL" id="DXEQ01000074">
    <property type="protein sequence ID" value="HIX71876.1"/>
    <property type="molecule type" value="Genomic_DNA"/>
</dbReference>
<protein>
    <submittedName>
        <fullName evidence="1">Selenium-dependent hydroxylase accessory protein YqeC</fullName>
    </submittedName>
</protein>
<reference evidence="1" key="2">
    <citation type="submission" date="2021-04" db="EMBL/GenBank/DDBJ databases">
        <authorList>
            <person name="Gilroy R."/>
        </authorList>
    </citation>
    <scope>NUCLEOTIDE SEQUENCE</scope>
    <source>
        <strain evidence="1">ChiSxjej3B15-1167</strain>
    </source>
</reference>
<name>A0A9D2BD76_9FIRM</name>
<comment type="caution">
    <text evidence="1">The sequence shown here is derived from an EMBL/GenBank/DDBJ whole genome shotgun (WGS) entry which is preliminary data.</text>
</comment>
<dbReference type="Pfam" id="PF19842">
    <property type="entry name" value="YqeC"/>
    <property type="match status" value="2"/>
</dbReference>
<dbReference type="NCBIfam" id="TIGR03172">
    <property type="entry name" value="selenium cofactor biosynthesis protein YqeC"/>
    <property type="match status" value="1"/>
</dbReference>
<evidence type="ECO:0000313" key="1">
    <source>
        <dbReference type="EMBL" id="HIX71876.1"/>
    </source>
</evidence>
<reference evidence="1" key="1">
    <citation type="journal article" date="2021" name="PeerJ">
        <title>Extensive microbial diversity within the chicken gut microbiome revealed by metagenomics and culture.</title>
        <authorList>
            <person name="Gilroy R."/>
            <person name="Ravi A."/>
            <person name="Getino M."/>
            <person name="Pursley I."/>
            <person name="Horton D.L."/>
            <person name="Alikhan N.F."/>
            <person name="Baker D."/>
            <person name="Gharbi K."/>
            <person name="Hall N."/>
            <person name="Watson M."/>
            <person name="Adriaenssens E.M."/>
            <person name="Foster-Nyarko E."/>
            <person name="Jarju S."/>
            <person name="Secka A."/>
            <person name="Antonio M."/>
            <person name="Oren A."/>
            <person name="Chaudhuri R.R."/>
            <person name="La Ragione R."/>
            <person name="Hildebrand F."/>
            <person name="Pallen M.J."/>
        </authorList>
    </citation>
    <scope>NUCLEOTIDE SEQUENCE</scope>
    <source>
        <strain evidence="1">ChiSxjej3B15-1167</strain>
    </source>
</reference>
<proteinExistence type="predicted"/>
<dbReference type="Proteomes" id="UP000886805">
    <property type="component" value="Unassembled WGS sequence"/>
</dbReference>
<accession>A0A9D2BD76</accession>
<evidence type="ECO:0000313" key="2">
    <source>
        <dbReference type="Proteomes" id="UP000886805"/>
    </source>
</evidence>
<sequence length="303" mass="32021">MTTTFIETLIRKMHLDDSRIITLTGAGGKTTLLYALTGYLSRTENTLLTTTTHIMEPRDLPNAILVTREDAAALRAAFLSSRLAALGIPVSGPSGAAGPLETTAAADAADGPAPTTVTSLATADRPASTAVASLAAAGRPVPTTGDSLAAADGPVLKWRAPSLSFLDEIRDIPARIVCEGDGSRRMPVKIPRQGEPVLYPGTDTVIGVIGLSCLGQPASECLFGWTAAKLKNDVRITPDILAQIALSGQGLRKGITTQHYHVLFNQADCLDMTALRAMQETAQKIRDNGTDCHIVSLKHHIFY</sequence>